<gene>
    <name evidence="1" type="ORF">HINF_LOCUS24723</name>
    <name evidence="2" type="ORF">HINF_LOCUS27745</name>
</gene>
<dbReference type="EMBL" id="CAXDID020000087">
    <property type="protein sequence ID" value="CAL6020724.1"/>
    <property type="molecule type" value="Genomic_DNA"/>
</dbReference>
<name>A0AA86UD06_9EUKA</name>
<dbReference type="Proteomes" id="UP001642409">
    <property type="component" value="Unassembled WGS sequence"/>
</dbReference>
<reference evidence="2 3" key="2">
    <citation type="submission" date="2024-07" db="EMBL/GenBank/DDBJ databases">
        <authorList>
            <person name="Akdeniz Z."/>
        </authorList>
    </citation>
    <scope>NUCLEOTIDE SEQUENCE [LARGE SCALE GENOMIC DNA]</scope>
</reference>
<accession>A0AA86UD06</accession>
<protein>
    <submittedName>
        <fullName evidence="2">Hypothetical_protein</fullName>
    </submittedName>
</protein>
<evidence type="ECO:0000313" key="3">
    <source>
        <dbReference type="Proteomes" id="UP001642409"/>
    </source>
</evidence>
<evidence type="ECO:0000313" key="1">
    <source>
        <dbReference type="EMBL" id="CAI9937078.1"/>
    </source>
</evidence>
<comment type="caution">
    <text evidence="1">The sequence shown here is derived from an EMBL/GenBank/DDBJ whole genome shotgun (WGS) entry which is preliminary data.</text>
</comment>
<evidence type="ECO:0000313" key="2">
    <source>
        <dbReference type="EMBL" id="CAL6020724.1"/>
    </source>
</evidence>
<proteinExistence type="predicted"/>
<keyword evidence="3" id="KW-1185">Reference proteome</keyword>
<dbReference type="AlphaFoldDB" id="A0AA86UD06"/>
<dbReference type="EMBL" id="CATOUU010000644">
    <property type="protein sequence ID" value="CAI9937078.1"/>
    <property type="molecule type" value="Genomic_DNA"/>
</dbReference>
<sequence length="100" mass="12230">MYDHKNKFYVTQHSIQLLFIQNTSIIQKFDQNFRKFLEKVSVTEMENQIQHKKYTKLSQICSHLQTPWPFLKTARVSVFEQGWVSQFEVMQYFNHRNIQK</sequence>
<organism evidence="1">
    <name type="scientific">Hexamita inflata</name>
    <dbReference type="NCBI Taxonomy" id="28002"/>
    <lineage>
        <taxon>Eukaryota</taxon>
        <taxon>Metamonada</taxon>
        <taxon>Diplomonadida</taxon>
        <taxon>Hexamitidae</taxon>
        <taxon>Hexamitinae</taxon>
        <taxon>Hexamita</taxon>
    </lineage>
</organism>
<reference evidence="1" key="1">
    <citation type="submission" date="2023-06" db="EMBL/GenBank/DDBJ databases">
        <authorList>
            <person name="Kurt Z."/>
        </authorList>
    </citation>
    <scope>NUCLEOTIDE SEQUENCE</scope>
</reference>